<reference evidence="8 9" key="1">
    <citation type="submission" date="2016-02" db="EMBL/GenBank/DDBJ databases">
        <title>Genome analysis of coral dinoflagellate symbionts highlights evolutionary adaptations to a symbiotic lifestyle.</title>
        <authorList>
            <person name="Aranda M."/>
            <person name="Li Y."/>
            <person name="Liew Y.J."/>
            <person name="Baumgarten S."/>
            <person name="Simakov O."/>
            <person name="Wilson M."/>
            <person name="Piel J."/>
            <person name="Ashoor H."/>
            <person name="Bougouffa S."/>
            <person name="Bajic V.B."/>
            <person name="Ryu T."/>
            <person name="Ravasi T."/>
            <person name="Bayer T."/>
            <person name="Micklem G."/>
            <person name="Kim H."/>
            <person name="Bhak J."/>
            <person name="Lajeunesse T.C."/>
            <person name="Voolstra C.R."/>
        </authorList>
    </citation>
    <scope>NUCLEOTIDE SEQUENCE [LARGE SCALE GENOMIC DNA]</scope>
    <source>
        <strain evidence="8 9">CCMP2467</strain>
    </source>
</reference>
<keyword evidence="1 4" id="KW-0479">Metal-binding</keyword>
<sequence>MVAYDRSDFTPRRHVDSTETQHCSSRSHHCACDFRCRVDTDDDAGKKSKKIPQSHFQACMAVERAQRTVIFSKTKMCKFHILGACTKGDSCKFAHRKDELQDLPDLACTKLCKMLISTGSCDDPNCRYAHNRAELKEIPGLPSPLMDQLRETEASQLADAAKAAAKAAAESNNPQRQRSNEEIQRKLRQQLSLLEQTTSSSQPAHVAQSTRVQEASSTLPTGLTLQAVPATLAPGGEVAQLFPLQLGGAFLSPAPLDGGLLVNLSNMVAAQVQAAPAVPWATPLIAAPTQPAPIAAGSGTAPGARISPRSEAPQPAKTKALPTKAGSAKACATKQEKRQGHKSASGVLEQHGTQTQAGKVLSLASELPKPDTHLGAHLNVDTRLQDQVQTAQQLQMQLQQQQEIQRQLRTQLSNQTSKEKRSQEPKAKSPQLCPATPSQEPRSNQQVLQSEWSAAGSSHESNPRLGVKSTTFDVDADTSTPTAPYHRINTWSGGLNELEEDLLNDPVLELGPLDKVEQATLQLGPSPRPPQKELLRGLHCVPEHQRLNGMGRQISECSETSVTSTDTPTRTEKRHQDTPLGWGRKADSRGSSPFSAVHEAPELEDEFSNWGWIALPGFGVSSSEFTLELKA</sequence>
<feature type="compositionally biased region" description="Low complexity" evidence="6">
    <location>
        <begin position="558"/>
        <end position="568"/>
    </location>
</feature>
<feature type="compositionally biased region" description="Basic and acidic residues" evidence="6">
    <location>
        <begin position="417"/>
        <end position="427"/>
    </location>
</feature>
<protein>
    <recommendedName>
        <fullName evidence="7">C3H1-type domain-containing protein</fullName>
    </recommendedName>
</protein>
<name>A0A1Q9C065_SYMMI</name>
<evidence type="ECO:0000256" key="1">
    <source>
        <dbReference type="ARBA" id="ARBA00022723"/>
    </source>
</evidence>
<evidence type="ECO:0000256" key="6">
    <source>
        <dbReference type="SAM" id="MobiDB-lite"/>
    </source>
</evidence>
<feature type="region of interest" description="Disordered" evidence="6">
    <location>
        <begin position="154"/>
        <end position="182"/>
    </location>
</feature>
<dbReference type="InterPro" id="IPR000571">
    <property type="entry name" value="Znf_CCCH"/>
</dbReference>
<dbReference type="OrthoDB" id="431317at2759"/>
<proteinExistence type="predicted"/>
<feature type="region of interest" description="Disordered" evidence="6">
    <location>
        <begin position="195"/>
        <end position="217"/>
    </location>
</feature>
<accession>A0A1Q9C065</accession>
<comment type="caution">
    <text evidence="8">The sequence shown here is derived from an EMBL/GenBank/DDBJ whole genome shotgun (WGS) entry which is preliminary data.</text>
</comment>
<gene>
    <name evidence="8" type="ORF">AK812_SmicGene43777</name>
</gene>
<feature type="region of interest" description="Disordered" evidence="6">
    <location>
        <begin position="555"/>
        <end position="600"/>
    </location>
</feature>
<dbReference type="SMART" id="SM00356">
    <property type="entry name" value="ZnF_C3H1"/>
    <property type="match status" value="2"/>
</dbReference>
<keyword evidence="3 4" id="KW-0862">Zinc</keyword>
<dbReference type="InterPro" id="IPR036855">
    <property type="entry name" value="Znf_CCCH_sf"/>
</dbReference>
<feature type="compositionally biased region" description="Polar residues" evidence="6">
    <location>
        <begin position="207"/>
        <end position="217"/>
    </location>
</feature>
<feature type="region of interest" description="Disordered" evidence="6">
    <location>
        <begin position="411"/>
        <end position="472"/>
    </location>
</feature>
<keyword evidence="5" id="KW-0175">Coiled coil</keyword>
<organism evidence="8 9">
    <name type="scientific">Symbiodinium microadriaticum</name>
    <name type="common">Dinoflagellate</name>
    <name type="synonym">Zooxanthella microadriatica</name>
    <dbReference type="NCBI Taxonomy" id="2951"/>
    <lineage>
        <taxon>Eukaryota</taxon>
        <taxon>Sar</taxon>
        <taxon>Alveolata</taxon>
        <taxon>Dinophyceae</taxon>
        <taxon>Suessiales</taxon>
        <taxon>Symbiodiniaceae</taxon>
        <taxon>Symbiodinium</taxon>
    </lineage>
</organism>
<evidence type="ECO:0000259" key="7">
    <source>
        <dbReference type="PROSITE" id="PS50103"/>
    </source>
</evidence>
<dbReference type="EMBL" id="LSRX01002064">
    <property type="protein sequence ID" value="OLP76309.1"/>
    <property type="molecule type" value="Genomic_DNA"/>
</dbReference>
<evidence type="ECO:0000313" key="8">
    <source>
        <dbReference type="EMBL" id="OLP76309.1"/>
    </source>
</evidence>
<dbReference type="Gene3D" id="4.10.1000.10">
    <property type="entry name" value="Zinc finger, CCCH-type"/>
    <property type="match status" value="1"/>
</dbReference>
<evidence type="ECO:0000256" key="5">
    <source>
        <dbReference type="SAM" id="Coils"/>
    </source>
</evidence>
<feature type="compositionally biased region" description="Polar residues" evidence="6">
    <location>
        <begin position="436"/>
        <end position="460"/>
    </location>
</feature>
<feature type="domain" description="C3H1-type" evidence="7">
    <location>
        <begin position="71"/>
        <end position="98"/>
    </location>
</feature>
<evidence type="ECO:0000313" key="9">
    <source>
        <dbReference type="Proteomes" id="UP000186817"/>
    </source>
</evidence>
<feature type="region of interest" description="Disordered" evidence="6">
    <location>
        <begin position="295"/>
        <end position="358"/>
    </location>
</feature>
<dbReference type="Proteomes" id="UP000186817">
    <property type="component" value="Unassembled WGS sequence"/>
</dbReference>
<evidence type="ECO:0000256" key="4">
    <source>
        <dbReference type="PROSITE-ProRule" id="PRU00723"/>
    </source>
</evidence>
<dbReference type="SUPFAM" id="SSF90229">
    <property type="entry name" value="CCCH zinc finger"/>
    <property type="match status" value="1"/>
</dbReference>
<evidence type="ECO:0000256" key="3">
    <source>
        <dbReference type="ARBA" id="ARBA00022833"/>
    </source>
</evidence>
<dbReference type="PROSITE" id="PS50103">
    <property type="entry name" value="ZF_C3H1"/>
    <property type="match status" value="1"/>
</dbReference>
<feature type="coiled-coil region" evidence="5">
    <location>
        <begin position="384"/>
        <end position="411"/>
    </location>
</feature>
<dbReference type="GO" id="GO:0008270">
    <property type="term" value="F:zinc ion binding"/>
    <property type="evidence" value="ECO:0007669"/>
    <property type="project" value="UniProtKB-KW"/>
</dbReference>
<keyword evidence="2 4" id="KW-0863">Zinc-finger</keyword>
<evidence type="ECO:0000256" key="2">
    <source>
        <dbReference type="ARBA" id="ARBA00022771"/>
    </source>
</evidence>
<feature type="zinc finger region" description="C3H1-type" evidence="4">
    <location>
        <begin position="71"/>
        <end position="98"/>
    </location>
</feature>
<keyword evidence="9" id="KW-1185">Reference proteome</keyword>
<feature type="compositionally biased region" description="Low complexity" evidence="6">
    <location>
        <begin position="158"/>
        <end position="169"/>
    </location>
</feature>
<dbReference type="AlphaFoldDB" id="A0A1Q9C065"/>